<reference key="1">
    <citation type="submission" date="2010-09" db="EMBL/GenBank/DDBJ databases">
        <title>Complete sequence of Caldicellulosiruptor owensensis OL.</title>
        <authorList>
            <consortium name="US DOE Joint Genome Institute"/>
            <person name="Lucas S."/>
            <person name="Copeland A."/>
            <person name="Lapidus A."/>
            <person name="Cheng J.-F."/>
            <person name="Bruce D."/>
            <person name="Goodwin L."/>
            <person name="Pitluck S."/>
            <person name="Davenport K."/>
            <person name="Detter J.C."/>
            <person name="Han C."/>
            <person name="Tapia R."/>
            <person name="Land M."/>
            <person name="Hauser L."/>
            <person name="Chang Y.-J."/>
            <person name="Jeffries C."/>
            <person name="Kyrpides N."/>
            <person name="Ivanova N."/>
            <person name="Mikhailova N."/>
            <person name="Blumer-Schuette S.E."/>
            <person name="Kelly R.M."/>
            <person name="Woyke T."/>
        </authorList>
    </citation>
    <scope>NUCLEOTIDE SEQUENCE</scope>
    <source>
        <strain>OL</strain>
    </source>
</reference>
<dbReference type="InterPro" id="IPR019554">
    <property type="entry name" value="Soluble_ligand-bd"/>
</dbReference>
<gene>
    <name evidence="3" type="ordered locus">Calow_1047</name>
</gene>
<proteinExistence type="predicted"/>
<dbReference type="OrthoDB" id="9790239at2"/>
<dbReference type="GO" id="GO:0006281">
    <property type="term" value="P:DNA repair"/>
    <property type="evidence" value="ECO:0007669"/>
    <property type="project" value="InterPro"/>
</dbReference>
<accession>E4Q151</accession>
<evidence type="ECO:0000259" key="2">
    <source>
        <dbReference type="SMART" id="SM00278"/>
    </source>
</evidence>
<dbReference type="Gene3D" id="1.10.150.280">
    <property type="entry name" value="AF1531-like domain"/>
    <property type="match status" value="1"/>
</dbReference>
<evidence type="ECO:0000313" key="4">
    <source>
        <dbReference type="Proteomes" id="UP000006889"/>
    </source>
</evidence>
<dbReference type="eggNOG" id="COG1596">
    <property type="taxonomic scope" value="Bacteria"/>
</dbReference>
<reference evidence="3 4" key="2">
    <citation type="journal article" date="2011" name="J. Bacteriol.">
        <title>Complete genome sequences for the anaerobic, extremely thermophilic plant biomass-degrading bacteria Caldicellulosiruptor hydrothermalis, Caldicellulosiruptor kristjanssonii, Caldicellulosiruptor kronotskyensis, Caldicellulosiruptor owensenis, and Caldicellulosiruptor lactoaceticus.</title>
        <authorList>
            <person name="Blumer-Schuette S.E."/>
            <person name="Ozdemir I."/>
            <person name="Mistry D."/>
            <person name="Lucas S."/>
            <person name="Lapidus A."/>
            <person name="Cheng J.F."/>
            <person name="Goodwin L.A."/>
            <person name="Pitluck S."/>
            <person name="Land M.L."/>
            <person name="Hauser L.J."/>
            <person name="Woyke T."/>
            <person name="Mikhailova N."/>
            <person name="Pati A."/>
            <person name="Kyrpides N.C."/>
            <person name="Ivanova N."/>
            <person name="Detter J.C."/>
            <person name="Walston-Davenport K."/>
            <person name="Han S."/>
            <person name="Adams M.W."/>
            <person name="Kelly R.M."/>
        </authorList>
    </citation>
    <scope>NUCLEOTIDE SEQUENCE [LARGE SCALE GENOMIC DNA]</scope>
    <source>
        <strain evidence="4">ATCC 700167 / DSM 13100 / OL</strain>
    </source>
</reference>
<dbReference type="STRING" id="632518.Calow_1047"/>
<dbReference type="Pfam" id="PF10531">
    <property type="entry name" value="SLBB"/>
    <property type="match status" value="1"/>
</dbReference>
<dbReference type="Proteomes" id="UP000006889">
    <property type="component" value="Chromosome"/>
</dbReference>
<dbReference type="InterPro" id="IPR010994">
    <property type="entry name" value="RuvA_2-like"/>
</dbReference>
<sequence length="220" mass="24263">MPVFTKKEKVMVVIIAVLLMLNIYQYFTYNSFSDKSTGKVVTIEAQEGDNDIVKNESRKTTETNIQDSQQKYIVYVCGNVKNPGVYELLSGSRINDALILAGGALHGSDLNSINLAEKIYDGQKIYIPKIGEMQSQSSLSSSTGGTAQETVSAGEGKININTATKEELKTLDRIGDKLAERIIEYRQKHGPFKSIEEIKNVNGIGEKIFESIKDSITVQS</sequence>
<dbReference type="PANTHER" id="PTHR21180:SF32">
    <property type="entry name" value="ENDONUCLEASE_EXONUCLEASE_PHOSPHATASE FAMILY DOMAIN-CONTAINING PROTEIN 1"/>
    <property type="match status" value="1"/>
</dbReference>
<evidence type="ECO:0000313" key="3">
    <source>
        <dbReference type="EMBL" id="ADQ04610.1"/>
    </source>
</evidence>
<dbReference type="GO" id="GO:0003677">
    <property type="term" value="F:DNA binding"/>
    <property type="evidence" value="ECO:0007669"/>
    <property type="project" value="InterPro"/>
</dbReference>
<keyword evidence="4" id="KW-1185">Reference proteome</keyword>
<dbReference type="SMART" id="SM00278">
    <property type="entry name" value="HhH1"/>
    <property type="match status" value="2"/>
</dbReference>
<keyword evidence="1" id="KW-0812">Transmembrane</keyword>
<feature type="transmembrane region" description="Helical" evidence="1">
    <location>
        <begin position="12"/>
        <end position="29"/>
    </location>
</feature>
<dbReference type="GO" id="GO:0015628">
    <property type="term" value="P:protein secretion by the type II secretion system"/>
    <property type="evidence" value="ECO:0007669"/>
    <property type="project" value="TreeGrafter"/>
</dbReference>
<dbReference type="InterPro" id="IPR004509">
    <property type="entry name" value="Competence_ComEA_HhH"/>
</dbReference>
<dbReference type="PANTHER" id="PTHR21180">
    <property type="entry name" value="ENDONUCLEASE/EXONUCLEASE/PHOSPHATASE FAMILY DOMAIN-CONTAINING PROTEIN 1"/>
    <property type="match status" value="1"/>
</dbReference>
<feature type="domain" description="Helix-hairpin-helix DNA-binding motif class 1" evidence="2">
    <location>
        <begin position="196"/>
        <end position="215"/>
    </location>
</feature>
<protein>
    <submittedName>
        <fullName evidence="3">Competence protein ComEA helix-hairpin-helix repeat protein</fullName>
    </submittedName>
</protein>
<keyword evidence="1" id="KW-0472">Membrane</keyword>
<evidence type="ECO:0000256" key="1">
    <source>
        <dbReference type="SAM" id="Phobius"/>
    </source>
</evidence>
<dbReference type="HOGENOM" id="CLU_052011_1_2_9"/>
<feature type="domain" description="Helix-hairpin-helix DNA-binding motif class 1" evidence="2">
    <location>
        <begin position="166"/>
        <end position="185"/>
    </location>
</feature>
<organism evidence="3 4">
    <name type="scientific">Caldicellulosiruptor owensensis (strain ATCC 700167 / DSM 13100 / OL)</name>
    <dbReference type="NCBI Taxonomy" id="632518"/>
    <lineage>
        <taxon>Bacteria</taxon>
        <taxon>Bacillati</taxon>
        <taxon>Bacillota</taxon>
        <taxon>Bacillota incertae sedis</taxon>
        <taxon>Caldicellulosiruptorales</taxon>
        <taxon>Caldicellulosiruptoraceae</taxon>
        <taxon>Caldicellulosiruptor</taxon>
    </lineage>
</organism>
<dbReference type="RefSeq" id="WP_013411995.1">
    <property type="nucleotide sequence ID" value="NC_014657.1"/>
</dbReference>
<dbReference type="InterPro" id="IPR051675">
    <property type="entry name" value="Endo/Exo/Phosphatase_dom_1"/>
</dbReference>
<dbReference type="AlphaFoldDB" id="E4Q151"/>
<dbReference type="Gene3D" id="3.10.560.10">
    <property type="entry name" value="Outer membrane lipoprotein wza domain like"/>
    <property type="match status" value="1"/>
</dbReference>
<dbReference type="EMBL" id="CP002216">
    <property type="protein sequence ID" value="ADQ04610.1"/>
    <property type="molecule type" value="Genomic_DNA"/>
</dbReference>
<name>E4Q151_CALOW</name>
<dbReference type="SUPFAM" id="SSF142984">
    <property type="entry name" value="Nqo1 middle domain-like"/>
    <property type="match status" value="1"/>
</dbReference>
<dbReference type="eggNOG" id="COG1555">
    <property type="taxonomic scope" value="Bacteria"/>
</dbReference>
<dbReference type="Pfam" id="PF12836">
    <property type="entry name" value="HHH_3"/>
    <property type="match status" value="1"/>
</dbReference>
<dbReference type="GO" id="GO:0015627">
    <property type="term" value="C:type II protein secretion system complex"/>
    <property type="evidence" value="ECO:0007669"/>
    <property type="project" value="TreeGrafter"/>
</dbReference>
<dbReference type="KEGG" id="cow:Calow_1047"/>
<dbReference type="InterPro" id="IPR003583">
    <property type="entry name" value="Hlx-hairpin-Hlx_DNA-bd_motif"/>
</dbReference>
<dbReference type="SUPFAM" id="SSF47781">
    <property type="entry name" value="RuvA domain 2-like"/>
    <property type="match status" value="1"/>
</dbReference>
<dbReference type="NCBIfam" id="TIGR00426">
    <property type="entry name" value="competence protein ComEA helix-hairpin-helix repeat region"/>
    <property type="match status" value="1"/>
</dbReference>
<keyword evidence="1" id="KW-1133">Transmembrane helix</keyword>